<evidence type="ECO:0000259" key="11">
    <source>
        <dbReference type="Pfam" id="PF14360"/>
    </source>
</evidence>
<protein>
    <recommendedName>
        <fullName evidence="11">Sphingomyelin synthase-like domain-containing protein</fullName>
    </recommendedName>
</protein>
<dbReference type="PANTHER" id="PTHR21290:SF25">
    <property type="entry name" value="SPHINGOMYELIN SYNTHASE-RELATED PROTEIN 1"/>
    <property type="match status" value="1"/>
</dbReference>
<keyword evidence="13" id="KW-1185">Reference proteome</keyword>
<dbReference type="AlphaFoldDB" id="A0A9W8HE29"/>
<evidence type="ECO:0000256" key="7">
    <source>
        <dbReference type="ARBA" id="ARBA00023098"/>
    </source>
</evidence>
<evidence type="ECO:0000256" key="8">
    <source>
        <dbReference type="ARBA" id="ARBA00023136"/>
    </source>
</evidence>
<sequence>MALAQALQRAGAVAGSQTFVRELARLLAAWATLLVVGVWMVLCQQWSDMRWAGQGRARGPALLRDIVLERLPVLEQTWVADRMVGAAVIGCLVGCSWAARGWRERMMVIRRMGWMVAVLYLARSLTISVTTVPPSAASCKITVPKSAWDVVKAMPDILSGAIGQCTDKVFSGHTAIFATALLFWRRYAPHWGFVAASAVHTLAGVLAVLMARYHYTIDVLVGLVMACSVHHVYYAALARAVQARVAAGCTALDPACYHQVPAPKDDALGEYDMTVFAASPSAAISAAAAADDSWRDHDSVLGVDVSGRQTPVDSVMRKRETSAGSNHHHHHHHHNHHQQQQQHHHHGITVAEPAAAFASDDNDNGPARAAAHPCLAHLPHAACPLADSLMGTNHSHSALLPAIVAWMDGLDIRIAAPP</sequence>
<accession>A0A9W8HE29</accession>
<keyword evidence="3" id="KW-0808">Transferase</keyword>
<comment type="similarity">
    <text evidence="2">Belongs to the sphingomyelin synthase family.</text>
</comment>
<dbReference type="InterPro" id="IPR045221">
    <property type="entry name" value="Sphingomyelin_synth-like"/>
</dbReference>
<dbReference type="EMBL" id="JANBUL010000130">
    <property type="protein sequence ID" value="KAJ2780642.1"/>
    <property type="molecule type" value="Genomic_DNA"/>
</dbReference>
<dbReference type="GO" id="GO:0005886">
    <property type="term" value="C:plasma membrane"/>
    <property type="evidence" value="ECO:0007669"/>
    <property type="project" value="TreeGrafter"/>
</dbReference>
<gene>
    <name evidence="12" type="ORF">H4R18_003346</name>
</gene>
<evidence type="ECO:0000256" key="10">
    <source>
        <dbReference type="SAM" id="Phobius"/>
    </source>
</evidence>
<dbReference type="GO" id="GO:0033188">
    <property type="term" value="F:sphingomyelin synthase activity"/>
    <property type="evidence" value="ECO:0007669"/>
    <property type="project" value="TreeGrafter"/>
</dbReference>
<keyword evidence="5" id="KW-0746">Sphingolipid metabolism</keyword>
<dbReference type="PANTHER" id="PTHR21290">
    <property type="entry name" value="SPHINGOMYELIN SYNTHETASE"/>
    <property type="match status" value="1"/>
</dbReference>
<feature type="domain" description="Sphingomyelin synthase-like" evidence="11">
    <location>
        <begin position="164"/>
        <end position="234"/>
    </location>
</feature>
<evidence type="ECO:0000256" key="2">
    <source>
        <dbReference type="ARBA" id="ARBA00005441"/>
    </source>
</evidence>
<name>A0A9W8HE29_9FUNG</name>
<dbReference type="Proteomes" id="UP001140217">
    <property type="component" value="Unassembled WGS sequence"/>
</dbReference>
<evidence type="ECO:0000256" key="4">
    <source>
        <dbReference type="ARBA" id="ARBA00022692"/>
    </source>
</evidence>
<feature type="transmembrane region" description="Helical" evidence="10">
    <location>
        <begin position="191"/>
        <end position="213"/>
    </location>
</feature>
<dbReference type="GO" id="GO:0000139">
    <property type="term" value="C:Golgi membrane"/>
    <property type="evidence" value="ECO:0007669"/>
    <property type="project" value="TreeGrafter"/>
</dbReference>
<evidence type="ECO:0000256" key="5">
    <source>
        <dbReference type="ARBA" id="ARBA00022919"/>
    </source>
</evidence>
<feature type="region of interest" description="Disordered" evidence="9">
    <location>
        <begin position="305"/>
        <end position="347"/>
    </location>
</feature>
<dbReference type="Pfam" id="PF14360">
    <property type="entry name" value="PAP2_C"/>
    <property type="match status" value="1"/>
</dbReference>
<keyword evidence="7" id="KW-0443">Lipid metabolism</keyword>
<dbReference type="OrthoDB" id="422827at2759"/>
<reference evidence="12" key="1">
    <citation type="submission" date="2022-07" db="EMBL/GenBank/DDBJ databases">
        <title>Phylogenomic reconstructions and comparative analyses of Kickxellomycotina fungi.</title>
        <authorList>
            <person name="Reynolds N.K."/>
            <person name="Stajich J.E."/>
            <person name="Barry K."/>
            <person name="Grigoriev I.V."/>
            <person name="Crous P."/>
            <person name="Smith M.E."/>
        </authorList>
    </citation>
    <scope>NUCLEOTIDE SEQUENCE</scope>
    <source>
        <strain evidence="12">NBRC 105414</strain>
    </source>
</reference>
<keyword evidence="4 10" id="KW-0812">Transmembrane</keyword>
<feature type="transmembrane region" description="Helical" evidence="10">
    <location>
        <begin position="23"/>
        <end position="42"/>
    </location>
</feature>
<evidence type="ECO:0000313" key="12">
    <source>
        <dbReference type="EMBL" id="KAJ2780642.1"/>
    </source>
</evidence>
<organism evidence="12 13">
    <name type="scientific">Coemansia javaensis</name>
    <dbReference type="NCBI Taxonomy" id="2761396"/>
    <lineage>
        <taxon>Eukaryota</taxon>
        <taxon>Fungi</taxon>
        <taxon>Fungi incertae sedis</taxon>
        <taxon>Zoopagomycota</taxon>
        <taxon>Kickxellomycotina</taxon>
        <taxon>Kickxellomycetes</taxon>
        <taxon>Kickxellales</taxon>
        <taxon>Kickxellaceae</taxon>
        <taxon>Coemansia</taxon>
    </lineage>
</organism>
<evidence type="ECO:0000256" key="1">
    <source>
        <dbReference type="ARBA" id="ARBA00004141"/>
    </source>
</evidence>
<evidence type="ECO:0000313" key="13">
    <source>
        <dbReference type="Proteomes" id="UP001140217"/>
    </source>
</evidence>
<keyword evidence="6 10" id="KW-1133">Transmembrane helix</keyword>
<dbReference type="GO" id="GO:0046513">
    <property type="term" value="P:ceramide biosynthetic process"/>
    <property type="evidence" value="ECO:0007669"/>
    <property type="project" value="TreeGrafter"/>
</dbReference>
<comment type="caution">
    <text evidence="12">The sequence shown here is derived from an EMBL/GenBank/DDBJ whole genome shotgun (WGS) entry which is preliminary data.</text>
</comment>
<evidence type="ECO:0000256" key="6">
    <source>
        <dbReference type="ARBA" id="ARBA00022989"/>
    </source>
</evidence>
<evidence type="ECO:0000256" key="3">
    <source>
        <dbReference type="ARBA" id="ARBA00022679"/>
    </source>
</evidence>
<feature type="transmembrane region" description="Helical" evidence="10">
    <location>
        <begin position="83"/>
        <end position="102"/>
    </location>
</feature>
<feature type="compositionally biased region" description="Basic residues" evidence="9">
    <location>
        <begin position="326"/>
        <end position="347"/>
    </location>
</feature>
<keyword evidence="8 10" id="KW-0472">Membrane</keyword>
<proteinExistence type="inferred from homology"/>
<dbReference type="GO" id="GO:0047493">
    <property type="term" value="F:ceramide cholinephosphotransferase activity"/>
    <property type="evidence" value="ECO:0007669"/>
    <property type="project" value="TreeGrafter"/>
</dbReference>
<evidence type="ECO:0000256" key="9">
    <source>
        <dbReference type="SAM" id="MobiDB-lite"/>
    </source>
</evidence>
<dbReference type="GO" id="GO:0005789">
    <property type="term" value="C:endoplasmic reticulum membrane"/>
    <property type="evidence" value="ECO:0007669"/>
    <property type="project" value="TreeGrafter"/>
</dbReference>
<feature type="transmembrane region" description="Helical" evidence="10">
    <location>
        <begin position="219"/>
        <end position="237"/>
    </location>
</feature>
<comment type="subcellular location">
    <subcellularLocation>
        <location evidence="1">Membrane</location>
        <topology evidence="1">Multi-pass membrane protein</topology>
    </subcellularLocation>
</comment>
<dbReference type="InterPro" id="IPR025749">
    <property type="entry name" value="Sphingomyelin_synth-like_dom"/>
</dbReference>